<dbReference type="GO" id="GO:0008270">
    <property type="term" value="F:zinc ion binding"/>
    <property type="evidence" value="ECO:0007669"/>
    <property type="project" value="UniProtKB-KW"/>
</dbReference>
<keyword evidence="7" id="KW-1185">Reference proteome</keyword>
<dbReference type="PROSITE" id="PS50103">
    <property type="entry name" value="ZF_C3H1"/>
    <property type="match status" value="1"/>
</dbReference>
<evidence type="ECO:0000256" key="5">
    <source>
        <dbReference type="PROSITE-ProRule" id="PRU00723"/>
    </source>
</evidence>
<evidence type="ECO:0000259" key="6">
    <source>
        <dbReference type="PROSITE" id="PS50103"/>
    </source>
</evidence>
<dbReference type="Pfam" id="PF00642">
    <property type="entry name" value="zf-CCCH"/>
    <property type="match status" value="1"/>
</dbReference>
<dbReference type="PANTHER" id="PTHR12547">
    <property type="entry name" value="CCCH ZINC FINGER/TIS11-RELATED"/>
    <property type="match status" value="1"/>
</dbReference>
<dbReference type="AlphaFoldDB" id="A0A1I8C203"/>
<dbReference type="SUPFAM" id="SSF90229">
    <property type="entry name" value="CCCH zinc finger"/>
    <property type="match status" value="1"/>
</dbReference>
<dbReference type="WBParaSite" id="MhA1_Contig91.frz3.gene4">
    <property type="protein sequence ID" value="MhA1_Contig91.frz3.gene4"/>
    <property type="gene ID" value="MhA1_Contig91.frz3.gene4"/>
</dbReference>
<accession>A0A1I8C203</accession>
<dbReference type="SMART" id="SM00356">
    <property type="entry name" value="ZnF_C3H1"/>
    <property type="match status" value="1"/>
</dbReference>
<feature type="zinc finger region" description="C3H1-type" evidence="5">
    <location>
        <begin position="98"/>
        <end position="127"/>
    </location>
</feature>
<evidence type="ECO:0000313" key="7">
    <source>
        <dbReference type="Proteomes" id="UP000095281"/>
    </source>
</evidence>
<sequence>MSTNNYFLNSSTNNDLGQNQLLTIFEQISFDSNNGNNLHNRLNAEVLDKALALLDNTSQKLKHAIFETSKIMGGEDSKGAATTSAGENIKGGPRKAYLFKTEMCYNFQRSGGQCKYGNGCWFAHTVDELKPVPAHLPATPRVTQLNGNWF</sequence>
<dbReference type="InterPro" id="IPR000571">
    <property type="entry name" value="Znf_CCCH"/>
</dbReference>
<feature type="domain" description="C3H1-type" evidence="6">
    <location>
        <begin position="98"/>
        <end position="127"/>
    </location>
</feature>
<name>A0A1I8C203_MELHA</name>
<evidence type="ECO:0000313" key="8">
    <source>
        <dbReference type="WBParaSite" id="MhA1_Contig91.frz3.gene4"/>
    </source>
</evidence>
<protein>
    <submittedName>
        <fullName evidence="8">C3H1-type domain-containing protein</fullName>
    </submittedName>
</protein>
<dbReference type="Gene3D" id="4.10.1000.10">
    <property type="entry name" value="Zinc finger, CCCH-type"/>
    <property type="match status" value="1"/>
</dbReference>
<reference evidence="8" key="1">
    <citation type="submission" date="2016-11" db="UniProtKB">
        <authorList>
            <consortium name="WormBaseParasite"/>
        </authorList>
    </citation>
    <scope>IDENTIFICATION</scope>
</reference>
<evidence type="ECO:0000256" key="4">
    <source>
        <dbReference type="ARBA" id="ARBA00022833"/>
    </source>
</evidence>
<organism evidence="7 8">
    <name type="scientific">Meloidogyne hapla</name>
    <name type="common">Root-knot nematode worm</name>
    <dbReference type="NCBI Taxonomy" id="6305"/>
    <lineage>
        <taxon>Eukaryota</taxon>
        <taxon>Metazoa</taxon>
        <taxon>Ecdysozoa</taxon>
        <taxon>Nematoda</taxon>
        <taxon>Chromadorea</taxon>
        <taxon>Rhabditida</taxon>
        <taxon>Tylenchina</taxon>
        <taxon>Tylenchomorpha</taxon>
        <taxon>Tylenchoidea</taxon>
        <taxon>Meloidogynidae</taxon>
        <taxon>Meloidogyninae</taxon>
        <taxon>Meloidogyne</taxon>
    </lineage>
</organism>
<dbReference type="GO" id="GO:0003729">
    <property type="term" value="F:mRNA binding"/>
    <property type="evidence" value="ECO:0007669"/>
    <property type="project" value="InterPro"/>
</dbReference>
<proteinExistence type="predicted"/>
<dbReference type="InterPro" id="IPR045877">
    <property type="entry name" value="ZFP36-like"/>
</dbReference>
<evidence type="ECO:0000256" key="2">
    <source>
        <dbReference type="ARBA" id="ARBA00022737"/>
    </source>
</evidence>
<keyword evidence="4 5" id="KW-0862">Zinc</keyword>
<evidence type="ECO:0000256" key="3">
    <source>
        <dbReference type="ARBA" id="ARBA00022771"/>
    </source>
</evidence>
<keyword evidence="3 5" id="KW-0863">Zinc-finger</keyword>
<evidence type="ECO:0000256" key="1">
    <source>
        <dbReference type="ARBA" id="ARBA00022723"/>
    </source>
</evidence>
<dbReference type="GO" id="GO:0043186">
    <property type="term" value="C:P granule"/>
    <property type="evidence" value="ECO:0007669"/>
    <property type="project" value="UniProtKB-ARBA"/>
</dbReference>
<dbReference type="Proteomes" id="UP000095281">
    <property type="component" value="Unplaced"/>
</dbReference>
<dbReference type="InterPro" id="IPR036855">
    <property type="entry name" value="Znf_CCCH_sf"/>
</dbReference>
<dbReference type="PANTHER" id="PTHR12547:SF18">
    <property type="entry name" value="PROTEIN TIS11"/>
    <property type="match status" value="1"/>
</dbReference>
<keyword evidence="1 5" id="KW-0479">Metal-binding</keyword>
<keyword evidence="2" id="KW-0677">Repeat</keyword>